<gene>
    <name evidence="1" type="ORF">HPB50_001928</name>
</gene>
<dbReference type="Proteomes" id="UP000821845">
    <property type="component" value="Chromosome 1"/>
</dbReference>
<name>A0ACB7TCS8_HYAAI</name>
<reference evidence="1" key="1">
    <citation type="submission" date="2020-05" db="EMBL/GenBank/DDBJ databases">
        <title>Large-scale comparative analyses of tick genomes elucidate their genetic diversity and vector capacities.</title>
        <authorList>
            <person name="Jia N."/>
            <person name="Wang J."/>
            <person name="Shi W."/>
            <person name="Du L."/>
            <person name="Sun Y."/>
            <person name="Zhan W."/>
            <person name="Jiang J."/>
            <person name="Wang Q."/>
            <person name="Zhang B."/>
            <person name="Ji P."/>
            <person name="Sakyi L.B."/>
            <person name="Cui X."/>
            <person name="Yuan T."/>
            <person name="Jiang B."/>
            <person name="Yang W."/>
            <person name="Lam T.T.-Y."/>
            <person name="Chang Q."/>
            <person name="Ding S."/>
            <person name="Wang X."/>
            <person name="Zhu J."/>
            <person name="Ruan X."/>
            <person name="Zhao L."/>
            <person name="Wei J."/>
            <person name="Que T."/>
            <person name="Du C."/>
            <person name="Cheng J."/>
            <person name="Dai P."/>
            <person name="Han X."/>
            <person name="Huang E."/>
            <person name="Gao Y."/>
            <person name="Liu J."/>
            <person name="Shao H."/>
            <person name="Ye R."/>
            <person name="Li L."/>
            <person name="Wei W."/>
            <person name="Wang X."/>
            <person name="Wang C."/>
            <person name="Yang T."/>
            <person name="Huo Q."/>
            <person name="Li W."/>
            <person name="Guo W."/>
            <person name="Chen H."/>
            <person name="Zhou L."/>
            <person name="Ni X."/>
            <person name="Tian J."/>
            <person name="Zhou Y."/>
            <person name="Sheng Y."/>
            <person name="Liu T."/>
            <person name="Pan Y."/>
            <person name="Xia L."/>
            <person name="Li J."/>
            <person name="Zhao F."/>
            <person name="Cao W."/>
        </authorList>
    </citation>
    <scope>NUCLEOTIDE SEQUENCE</scope>
    <source>
        <strain evidence="1">Hyas-2018</strain>
    </source>
</reference>
<comment type="caution">
    <text evidence="1">The sequence shown here is derived from an EMBL/GenBank/DDBJ whole genome shotgun (WGS) entry which is preliminary data.</text>
</comment>
<evidence type="ECO:0000313" key="1">
    <source>
        <dbReference type="EMBL" id="KAH6944112.1"/>
    </source>
</evidence>
<keyword evidence="2" id="KW-1185">Reference proteome</keyword>
<evidence type="ECO:0000313" key="2">
    <source>
        <dbReference type="Proteomes" id="UP000821845"/>
    </source>
</evidence>
<protein>
    <submittedName>
        <fullName evidence="1">Uncharacterized protein</fullName>
    </submittedName>
</protein>
<sequence length="346" mass="38308">MFSLQNPQRIYTVLASTVSLSSEDSADTKSEVGHLFKYTLRTFVLRPRYRLAQRTRRVRRSRPYSAPECRDAALGFPATSTLTERESTTDYQVEGEDITPGEITEALGWRTAGSRKARSQRRDAAVSNGTALERAEPKRHGVNTKAGIKLGVIKASRMPPLPREEIKIVIRPQGALNILKIGAPTVTTAIFASAIKIAKEESTDDSVCPNLRQNIVVVSTPRRINADRYCRMRQLRIAEKDYEVNAYEAAPDNTAKGVIRGIPIEDGPEELDRKIENIRNLQMAVASLLSKVASIECNVNSIIAASQQQQPQIVQQQLQYNGAELLKTVHSGQAHGPPNNHHGPCH</sequence>
<accession>A0ACB7TCS8</accession>
<dbReference type="EMBL" id="CM023481">
    <property type="protein sequence ID" value="KAH6944112.1"/>
    <property type="molecule type" value="Genomic_DNA"/>
</dbReference>
<proteinExistence type="predicted"/>
<organism evidence="1 2">
    <name type="scientific">Hyalomma asiaticum</name>
    <name type="common">Tick</name>
    <dbReference type="NCBI Taxonomy" id="266040"/>
    <lineage>
        <taxon>Eukaryota</taxon>
        <taxon>Metazoa</taxon>
        <taxon>Ecdysozoa</taxon>
        <taxon>Arthropoda</taxon>
        <taxon>Chelicerata</taxon>
        <taxon>Arachnida</taxon>
        <taxon>Acari</taxon>
        <taxon>Parasitiformes</taxon>
        <taxon>Ixodida</taxon>
        <taxon>Ixodoidea</taxon>
        <taxon>Ixodidae</taxon>
        <taxon>Hyalomminae</taxon>
        <taxon>Hyalomma</taxon>
    </lineage>
</organism>